<proteinExistence type="predicted"/>
<feature type="transmembrane region" description="Helical" evidence="2">
    <location>
        <begin position="38"/>
        <end position="58"/>
    </location>
</feature>
<dbReference type="AlphaFoldDB" id="A0RYM8"/>
<sequence>MKPACDNRFQPESEIISFVNDKSHTYHTLVILAEVLDLGAVLAIISMSLAGVLGFLLYHRTRPRTDSAREMAESDHLDRLEYYERQLIDMKIRMDALDMTGQEEESDPAVINDDPDQTQSDVSDVVDTAKVDIVPETVETPPRYNSNITEHVLQLITEKPLTSRDIQITIKRTREHTSRLMKRLSEEGLVERHVDKKPYIYSITGRGKERLERGE</sequence>
<dbReference type="HOGENOM" id="CLU_1357861_0_0_2"/>
<dbReference type="InterPro" id="IPR036388">
    <property type="entry name" value="WH-like_DNA-bd_sf"/>
</dbReference>
<keyword evidence="2" id="KW-0472">Membrane</keyword>
<dbReference type="EnsemblBacteria" id="ABK78445">
    <property type="protein sequence ID" value="ABK78445"/>
    <property type="gene ID" value="CENSYa_1835"/>
</dbReference>
<dbReference type="STRING" id="414004.CENSYa_1835"/>
<evidence type="ECO:0008006" key="5">
    <source>
        <dbReference type="Google" id="ProtNLM"/>
    </source>
</evidence>
<keyword evidence="2" id="KW-0812">Transmembrane</keyword>
<dbReference type="InterPro" id="IPR036390">
    <property type="entry name" value="WH_DNA-bd_sf"/>
</dbReference>
<dbReference type="Gene3D" id="1.10.10.10">
    <property type="entry name" value="Winged helix-like DNA-binding domain superfamily/Winged helix DNA-binding domain"/>
    <property type="match status" value="1"/>
</dbReference>
<protein>
    <recommendedName>
        <fullName evidence="5">HTH marR-type domain-containing protein</fullName>
    </recommendedName>
</protein>
<evidence type="ECO:0000313" key="3">
    <source>
        <dbReference type="EMBL" id="ABK78445.1"/>
    </source>
</evidence>
<name>A0RYM8_CENSY</name>
<gene>
    <name evidence="3" type="ordered locus">CENSYa_1835</name>
</gene>
<evidence type="ECO:0000256" key="2">
    <source>
        <dbReference type="SAM" id="Phobius"/>
    </source>
</evidence>
<reference evidence="3 4" key="1">
    <citation type="journal article" date="2006" name="Proc. Natl. Acad. Sci. U.S.A.">
        <title>Genomic analysis of the uncultivated marine crenarchaeote Cenarchaeum symbiosum.</title>
        <authorList>
            <person name="Hallam S.J."/>
            <person name="Konstantinidis K.T."/>
            <person name="Putnam N."/>
            <person name="Schleper C."/>
            <person name="Watanabe Y."/>
            <person name="Sugahara J."/>
            <person name="Preston C."/>
            <person name="de la Torre J."/>
            <person name="Richardson P.M."/>
            <person name="DeLong E.F."/>
        </authorList>
    </citation>
    <scope>NUCLEOTIDE SEQUENCE [LARGE SCALE GENOMIC DNA]</scope>
    <source>
        <strain evidence="4">A</strain>
    </source>
</reference>
<dbReference type="EMBL" id="DP000238">
    <property type="protein sequence ID" value="ABK78445.1"/>
    <property type="molecule type" value="Genomic_DNA"/>
</dbReference>
<dbReference type="SUPFAM" id="SSF46785">
    <property type="entry name" value="Winged helix' DNA-binding domain"/>
    <property type="match status" value="1"/>
</dbReference>
<accession>A0RYM8</accession>
<dbReference type="Proteomes" id="UP000000758">
    <property type="component" value="Chromosome"/>
</dbReference>
<feature type="region of interest" description="Disordered" evidence="1">
    <location>
        <begin position="101"/>
        <end position="123"/>
    </location>
</feature>
<evidence type="ECO:0000313" key="4">
    <source>
        <dbReference type="Proteomes" id="UP000000758"/>
    </source>
</evidence>
<organism evidence="3 4">
    <name type="scientific">Cenarchaeum symbiosum (strain A)</name>
    <dbReference type="NCBI Taxonomy" id="414004"/>
    <lineage>
        <taxon>Archaea</taxon>
        <taxon>Nitrososphaerota</taxon>
        <taxon>Candidatus Cenarchaeales</taxon>
        <taxon>Candidatus Cenarchaeaceae</taxon>
        <taxon>Candidatus Cenarchaeum</taxon>
    </lineage>
</organism>
<evidence type="ECO:0000256" key="1">
    <source>
        <dbReference type="SAM" id="MobiDB-lite"/>
    </source>
</evidence>
<keyword evidence="2" id="KW-1133">Transmembrane helix</keyword>
<dbReference type="KEGG" id="csy:CENSYa_1835"/>
<keyword evidence="4" id="KW-1185">Reference proteome</keyword>